<dbReference type="EMBL" id="MNCJ02000332">
    <property type="protein sequence ID" value="KAF5756624.1"/>
    <property type="molecule type" value="Genomic_DNA"/>
</dbReference>
<comment type="caution">
    <text evidence="2">The sequence shown here is derived from an EMBL/GenBank/DDBJ whole genome shotgun (WGS) entry which is preliminary data.</text>
</comment>
<organism evidence="2 3">
    <name type="scientific">Helianthus annuus</name>
    <name type="common">Common sunflower</name>
    <dbReference type="NCBI Taxonomy" id="4232"/>
    <lineage>
        <taxon>Eukaryota</taxon>
        <taxon>Viridiplantae</taxon>
        <taxon>Streptophyta</taxon>
        <taxon>Embryophyta</taxon>
        <taxon>Tracheophyta</taxon>
        <taxon>Spermatophyta</taxon>
        <taxon>Magnoliopsida</taxon>
        <taxon>eudicotyledons</taxon>
        <taxon>Gunneridae</taxon>
        <taxon>Pentapetalae</taxon>
        <taxon>asterids</taxon>
        <taxon>campanulids</taxon>
        <taxon>Asterales</taxon>
        <taxon>Asteraceae</taxon>
        <taxon>Asteroideae</taxon>
        <taxon>Heliantheae alliance</taxon>
        <taxon>Heliantheae</taxon>
        <taxon>Helianthus</taxon>
    </lineage>
</organism>
<protein>
    <submittedName>
        <fullName evidence="2">Uncharacterized protein</fullName>
    </submittedName>
</protein>
<keyword evidence="3" id="KW-1185">Reference proteome</keyword>
<evidence type="ECO:0000313" key="2">
    <source>
        <dbReference type="EMBL" id="KAF5756624.1"/>
    </source>
</evidence>
<dbReference type="Gramene" id="mRNA:HanXRQr2_Chr17g0816981">
    <property type="protein sequence ID" value="mRNA:HanXRQr2_Chr17g0816981"/>
    <property type="gene ID" value="HanXRQr2_Chr17g0816981"/>
</dbReference>
<proteinExistence type="predicted"/>
<evidence type="ECO:0000313" key="3">
    <source>
        <dbReference type="Proteomes" id="UP000215914"/>
    </source>
</evidence>
<reference evidence="2" key="2">
    <citation type="submission" date="2020-06" db="EMBL/GenBank/DDBJ databases">
        <title>Helianthus annuus Genome sequencing and assembly Release 2.</title>
        <authorList>
            <person name="Gouzy J."/>
            <person name="Langlade N."/>
            <person name="Munos S."/>
        </authorList>
    </citation>
    <scope>NUCLEOTIDE SEQUENCE</scope>
    <source>
        <tissue evidence="2">Leaves</tissue>
    </source>
</reference>
<sequence>MVNGKRSPLGQALPDNTRGEQGLFAQTLSSQKSRNWKDKSVPNRKPS</sequence>
<reference evidence="2" key="1">
    <citation type="journal article" date="2017" name="Nature">
        <title>The sunflower genome provides insights into oil metabolism, flowering and Asterid evolution.</title>
        <authorList>
            <person name="Badouin H."/>
            <person name="Gouzy J."/>
            <person name="Grassa C.J."/>
            <person name="Murat F."/>
            <person name="Staton S.E."/>
            <person name="Cottret L."/>
            <person name="Lelandais-Briere C."/>
            <person name="Owens G.L."/>
            <person name="Carrere S."/>
            <person name="Mayjonade B."/>
            <person name="Legrand L."/>
            <person name="Gill N."/>
            <person name="Kane N.C."/>
            <person name="Bowers J.E."/>
            <person name="Hubner S."/>
            <person name="Bellec A."/>
            <person name="Berard A."/>
            <person name="Berges H."/>
            <person name="Blanchet N."/>
            <person name="Boniface M.C."/>
            <person name="Brunel D."/>
            <person name="Catrice O."/>
            <person name="Chaidir N."/>
            <person name="Claudel C."/>
            <person name="Donnadieu C."/>
            <person name="Faraut T."/>
            <person name="Fievet G."/>
            <person name="Helmstetter N."/>
            <person name="King M."/>
            <person name="Knapp S.J."/>
            <person name="Lai Z."/>
            <person name="Le Paslier M.C."/>
            <person name="Lippi Y."/>
            <person name="Lorenzon L."/>
            <person name="Mandel J.R."/>
            <person name="Marage G."/>
            <person name="Marchand G."/>
            <person name="Marquand E."/>
            <person name="Bret-Mestries E."/>
            <person name="Morien E."/>
            <person name="Nambeesan S."/>
            <person name="Nguyen T."/>
            <person name="Pegot-Espagnet P."/>
            <person name="Pouilly N."/>
            <person name="Raftis F."/>
            <person name="Sallet E."/>
            <person name="Schiex T."/>
            <person name="Thomas J."/>
            <person name="Vandecasteele C."/>
            <person name="Vares D."/>
            <person name="Vear F."/>
            <person name="Vautrin S."/>
            <person name="Crespi M."/>
            <person name="Mangin B."/>
            <person name="Burke J.M."/>
            <person name="Salse J."/>
            <person name="Munos S."/>
            <person name="Vincourt P."/>
            <person name="Rieseberg L.H."/>
            <person name="Langlade N.B."/>
        </authorList>
    </citation>
    <scope>NUCLEOTIDE SEQUENCE</scope>
    <source>
        <tissue evidence="2">Leaves</tissue>
    </source>
</reference>
<feature type="compositionally biased region" description="Polar residues" evidence="1">
    <location>
        <begin position="24"/>
        <end position="33"/>
    </location>
</feature>
<accession>A0A9K3GW93</accession>
<dbReference type="AlphaFoldDB" id="A0A9K3GW93"/>
<dbReference type="Proteomes" id="UP000215914">
    <property type="component" value="Unassembled WGS sequence"/>
</dbReference>
<name>A0A9K3GW93_HELAN</name>
<evidence type="ECO:0000256" key="1">
    <source>
        <dbReference type="SAM" id="MobiDB-lite"/>
    </source>
</evidence>
<gene>
    <name evidence="2" type="ORF">HanXRQr2_Chr17g0816981</name>
</gene>
<feature type="region of interest" description="Disordered" evidence="1">
    <location>
        <begin position="1"/>
        <end position="47"/>
    </location>
</feature>